<feature type="transmembrane region" description="Helical" evidence="8">
    <location>
        <begin position="47"/>
        <end position="72"/>
    </location>
</feature>
<feature type="transmembrane region" description="Helical" evidence="8">
    <location>
        <begin position="201"/>
        <end position="223"/>
    </location>
</feature>
<evidence type="ECO:0000256" key="1">
    <source>
        <dbReference type="ARBA" id="ARBA00004651"/>
    </source>
</evidence>
<keyword evidence="5 8" id="KW-1133">Transmembrane helix</keyword>
<keyword evidence="2" id="KW-0813">Transport</keyword>
<evidence type="ECO:0000256" key="4">
    <source>
        <dbReference type="ARBA" id="ARBA00022692"/>
    </source>
</evidence>
<keyword evidence="3" id="KW-1003">Cell membrane</keyword>
<feature type="transmembrane region" description="Helical" evidence="8">
    <location>
        <begin position="342"/>
        <end position="363"/>
    </location>
</feature>
<feature type="transmembrane region" description="Helical" evidence="8">
    <location>
        <begin position="235"/>
        <end position="257"/>
    </location>
</feature>
<gene>
    <name evidence="10" type="ORF">OG863_23825</name>
</gene>
<dbReference type="SUPFAM" id="SSF103473">
    <property type="entry name" value="MFS general substrate transporter"/>
    <property type="match status" value="2"/>
</dbReference>
<feature type="transmembrane region" description="Helical" evidence="8">
    <location>
        <begin position="505"/>
        <end position="527"/>
    </location>
</feature>
<dbReference type="InterPro" id="IPR020846">
    <property type="entry name" value="MFS_dom"/>
</dbReference>
<evidence type="ECO:0000313" key="10">
    <source>
        <dbReference type="EMBL" id="WSB70735.1"/>
    </source>
</evidence>
<feature type="region of interest" description="Disordered" evidence="7">
    <location>
        <begin position="1"/>
        <end position="40"/>
    </location>
</feature>
<feature type="transmembrane region" description="Helical" evidence="8">
    <location>
        <begin position="370"/>
        <end position="390"/>
    </location>
</feature>
<dbReference type="InterPro" id="IPR004638">
    <property type="entry name" value="EmrB-like"/>
</dbReference>
<organism evidence="10 11">
    <name type="scientific">Streptomyces decoyicus</name>
    <dbReference type="NCBI Taxonomy" id="249567"/>
    <lineage>
        <taxon>Bacteria</taxon>
        <taxon>Bacillati</taxon>
        <taxon>Actinomycetota</taxon>
        <taxon>Actinomycetes</taxon>
        <taxon>Kitasatosporales</taxon>
        <taxon>Streptomycetaceae</taxon>
        <taxon>Streptomyces</taxon>
    </lineage>
</organism>
<reference evidence="10 11" key="1">
    <citation type="submission" date="2022-10" db="EMBL/GenBank/DDBJ databases">
        <title>The complete genomes of actinobacterial strains from the NBC collection.</title>
        <authorList>
            <person name="Joergensen T.S."/>
            <person name="Alvarez Arevalo M."/>
            <person name="Sterndorff E.B."/>
            <person name="Faurdal D."/>
            <person name="Vuksanovic O."/>
            <person name="Mourched A.-S."/>
            <person name="Charusanti P."/>
            <person name="Shaw S."/>
            <person name="Blin K."/>
            <person name="Weber T."/>
        </authorList>
    </citation>
    <scope>NUCLEOTIDE SEQUENCE [LARGE SCALE GENOMIC DNA]</scope>
    <source>
        <strain evidence="10 11">NBC 01774</strain>
    </source>
</reference>
<evidence type="ECO:0000256" key="7">
    <source>
        <dbReference type="SAM" id="MobiDB-lite"/>
    </source>
</evidence>
<feature type="transmembrane region" description="Helical" evidence="8">
    <location>
        <begin position="177"/>
        <end position="195"/>
    </location>
</feature>
<dbReference type="InterPro" id="IPR036259">
    <property type="entry name" value="MFS_trans_sf"/>
</dbReference>
<dbReference type="Proteomes" id="UP001344251">
    <property type="component" value="Chromosome"/>
</dbReference>
<dbReference type="PROSITE" id="PS50850">
    <property type="entry name" value="MFS"/>
    <property type="match status" value="1"/>
</dbReference>
<keyword evidence="6 8" id="KW-0472">Membrane</keyword>
<dbReference type="Pfam" id="PF07690">
    <property type="entry name" value="MFS_1"/>
    <property type="match status" value="1"/>
</dbReference>
<feature type="transmembrane region" description="Helical" evidence="8">
    <location>
        <begin position="263"/>
        <end position="283"/>
    </location>
</feature>
<dbReference type="Gene3D" id="1.20.1250.20">
    <property type="entry name" value="MFS general substrate transporter like domains"/>
    <property type="match status" value="1"/>
</dbReference>
<feature type="transmembrane region" description="Helical" evidence="8">
    <location>
        <begin position="396"/>
        <end position="419"/>
    </location>
</feature>
<keyword evidence="11" id="KW-1185">Reference proteome</keyword>
<comment type="subcellular location">
    <subcellularLocation>
        <location evidence="1">Cell membrane</location>
        <topology evidence="1">Multi-pass membrane protein</topology>
    </subcellularLocation>
</comment>
<dbReference type="CDD" id="cd17502">
    <property type="entry name" value="MFS_Azr1_MDR_like"/>
    <property type="match status" value="1"/>
</dbReference>
<dbReference type="RefSeq" id="WP_326620267.1">
    <property type="nucleotide sequence ID" value="NZ_CP109106.1"/>
</dbReference>
<keyword evidence="4 8" id="KW-0812">Transmembrane</keyword>
<dbReference type="Gene3D" id="1.20.1720.10">
    <property type="entry name" value="Multidrug resistance protein D"/>
    <property type="match status" value="1"/>
</dbReference>
<name>A0ABZ1FLD7_9ACTN</name>
<evidence type="ECO:0000256" key="3">
    <source>
        <dbReference type="ARBA" id="ARBA00022475"/>
    </source>
</evidence>
<feature type="transmembrane region" description="Helical" evidence="8">
    <location>
        <begin position="115"/>
        <end position="133"/>
    </location>
</feature>
<accession>A0ABZ1FLD7</accession>
<evidence type="ECO:0000256" key="5">
    <source>
        <dbReference type="ARBA" id="ARBA00022989"/>
    </source>
</evidence>
<evidence type="ECO:0000256" key="6">
    <source>
        <dbReference type="ARBA" id="ARBA00023136"/>
    </source>
</evidence>
<dbReference type="PANTHER" id="PTHR23501:SF197">
    <property type="entry name" value="COMD"/>
    <property type="match status" value="1"/>
</dbReference>
<dbReference type="InterPro" id="IPR011701">
    <property type="entry name" value="MFS"/>
</dbReference>
<evidence type="ECO:0000313" key="11">
    <source>
        <dbReference type="Proteomes" id="UP001344251"/>
    </source>
</evidence>
<evidence type="ECO:0000256" key="2">
    <source>
        <dbReference type="ARBA" id="ARBA00022448"/>
    </source>
</evidence>
<evidence type="ECO:0000259" key="9">
    <source>
        <dbReference type="PROSITE" id="PS50850"/>
    </source>
</evidence>
<dbReference type="NCBIfam" id="TIGR00711">
    <property type="entry name" value="efflux_EmrB"/>
    <property type="match status" value="1"/>
</dbReference>
<feature type="domain" description="Major facilitator superfamily (MFS) profile" evidence="9">
    <location>
        <begin position="50"/>
        <end position="532"/>
    </location>
</feature>
<evidence type="ECO:0000256" key="8">
    <source>
        <dbReference type="SAM" id="Phobius"/>
    </source>
</evidence>
<dbReference type="EMBL" id="CP109106">
    <property type="protein sequence ID" value="WSB70735.1"/>
    <property type="molecule type" value="Genomic_DNA"/>
</dbReference>
<feature type="transmembrane region" description="Helical" evidence="8">
    <location>
        <begin position="304"/>
        <end position="322"/>
    </location>
</feature>
<feature type="transmembrane region" description="Helical" evidence="8">
    <location>
        <begin position="145"/>
        <end position="165"/>
    </location>
</feature>
<protein>
    <submittedName>
        <fullName evidence="10">MFS transporter</fullName>
    </submittedName>
</protein>
<dbReference type="PANTHER" id="PTHR23501">
    <property type="entry name" value="MAJOR FACILITATOR SUPERFAMILY"/>
    <property type="match status" value="1"/>
</dbReference>
<sequence length="546" mass="55682">MVTKGSAETAGQAIGNPAVGADPDGEGGRAVGGADEAEPGGRPPRSLYFGVFGLLLGMFLAMVDGLIVGTALPTIVGDLGGLDQLSWVVTAYLLTTAVATPIWGKVGDLYGRKGTFMAAVVLFLAGSTLSGLARDMGQLIAFRAVQGLGAGGLMVGALSIIGVLVPPRQSGRMQSMIGAMMPVAFIGGPLLGGFLTDHLSWRWAFYVNVPIGAVALVIVGRWIRLGRSGRSTARIDYAGAVLLSAAILALTLLASWGGVRYGWASPQILGLAAVAVVASAWFVRVERRAVEPVIPPRLFRSRNFTVAQILSFLVGAVMLGATSYLPQYMQFVQGLSPTDGGLLLLPLMFGMLGVQLGTGVLISRNGRYRVYPILGGAVLTVGVLVLLSLGTDTGTALASALTVVAGMGIGFVMQSTMIITMNSADLRDMGAASGTVTLLRTVGGSLGVALLGAVFTGRLHSGLADRVGEGAADRLTAGAGQLTPQVLDGVAAPVREAYRAAVTSGLHGVLLGAAVLAALGFVAAWFVREVPLRSAADAGDGAGAAD</sequence>
<feature type="transmembrane region" description="Helical" evidence="8">
    <location>
        <begin position="84"/>
        <end position="103"/>
    </location>
</feature>
<proteinExistence type="predicted"/>